<dbReference type="InterPro" id="IPR045967">
    <property type="entry name" value="HAM1-like_N"/>
</dbReference>
<dbReference type="OMA" id="ANDHWER"/>
<feature type="domain" description="HAM1-like N-terminal" evidence="2">
    <location>
        <begin position="52"/>
        <end position="490"/>
    </location>
</feature>
<dbReference type="EMBL" id="KQ257460">
    <property type="protein sequence ID" value="KNC98591.1"/>
    <property type="molecule type" value="Genomic_DNA"/>
</dbReference>
<evidence type="ECO:0000259" key="2">
    <source>
        <dbReference type="Pfam" id="PF19343"/>
    </source>
</evidence>
<feature type="region of interest" description="Disordered" evidence="1">
    <location>
        <begin position="218"/>
        <end position="333"/>
    </location>
</feature>
<dbReference type="GeneID" id="27689599"/>
<reference evidence="3 4" key="1">
    <citation type="submission" date="2009-08" db="EMBL/GenBank/DDBJ databases">
        <title>The Genome Sequence of Spizellomyces punctatus strain DAOM BR117.</title>
        <authorList>
            <consortium name="The Broad Institute Genome Sequencing Platform"/>
            <person name="Russ C."/>
            <person name="Cuomo C."/>
            <person name="Shea T."/>
            <person name="Young S.K."/>
            <person name="Zeng Q."/>
            <person name="Koehrsen M."/>
            <person name="Haas B."/>
            <person name="Borodovsky M."/>
            <person name="Guigo R."/>
            <person name="Alvarado L."/>
            <person name="Berlin A."/>
            <person name="Bochicchio J."/>
            <person name="Borenstein D."/>
            <person name="Chapman S."/>
            <person name="Chen Z."/>
            <person name="Engels R."/>
            <person name="Freedman E."/>
            <person name="Gellesch M."/>
            <person name="Goldberg J."/>
            <person name="Griggs A."/>
            <person name="Gujja S."/>
            <person name="Heiman D."/>
            <person name="Hepburn T."/>
            <person name="Howarth C."/>
            <person name="Jen D."/>
            <person name="Larson L."/>
            <person name="Lewis B."/>
            <person name="Mehta T."/>
            <person name="Park D."/>
            <person name="Pearson M."/>
            <person name="Roberts A."/>
            <person name="Saif S."/>
            <person name="Shenoy N."/>
            <person name="Sisk P."/>
            <person name="Stolte C."/>
            <person name="Sykes S."/>
            <person name="Thomson T."/>
            <person name="Walk T."/>
            <person name="White J."/>
            <person name="Yandava C."/>
            <person name="Burger G."/>
            <person name="Gray M.W."/>
            <person name="Holland P.W.H."/>
            <person name="King N."/>
            <person name="Lang F.B.F."/>
            <person name="Roger A.J."/>
            <person name="Ruiz-Trillo I."/>
            <person name="Lander E."/>
            <person name="Nusbaum C."/>
        </authorList>
    </citation>
    <scope>NUCLEOTIDE SEQUENCE [LARGE SCALE GENOMIC DNA]</scope>
    <source>
        <strain evidence="3 4">DAOM BR117</strain>
    </source>
</reference>
<evidence type="ECO:0000256" key="1">
    <source>
        <dbReference type="SAM" id="MobiDB-lite"/>
    </source>
</evidence>
<dbReference type="Proteomes" id="UP000053201">
    <property type="component" value="Unassembled WGS sequence"/>
</dbReference>
<accession>A0A0L0HCE4</accession>
<dbReference type="OrthoDB" id="19394at2759"/>
<evidence type="ECO:0000313" key="3">
    <source>
        <dbReference type="EMBL" id="KNC98591.1"/>
    </source>
</evidence>
<dbReference type="VEuPathDB" id="FungiDB:SPPG_06276"/>
<dbReference type="RefSeq" id="XP_016606631.1">
    <property type="nucleotide sequence ID" value="XM_016754489.1"/>
</dbReference>
<feature type="compositionally biased region" description="Basic and acidic residues" evidence="1">
    <location>
        <begin position="288"/>
        <end position="301"/>
    </location>
</feature>
<name>A0A0L0HCE4_SPIPD</name>
<dbReference type="PANTHER" id="PTHR31138:SF1">
    <property type="entry name" value="PDZ DOMAIN-CONTAINING PROTEIN"/>
    <property type="match status" value="1"/>
</dbReference>
<dbReference type="EMBL" id="KQ257460">
    <property type="protein sequence ID" value="KNC98592.1"/>
    <property type="molecule type" value="Genomic_DNA"/>
</dbReference>
<feature type="compositionally biased region" description="Low complexity" evidence="1">
    <location>
        <begin position="275"/>
        <end position="287"/>
    </location>
</feature>
<feature type="region of interest" description="Disordered" evidence="1">
    <location>
        <begin position="1"/>
        <end position="63"/>
    </location>
</feature>
<dbReference type="RefSeq" id="XP_016606632.1">
    <property type="nucleotide sequence ID" value="XM_016754490.1"/>
</dbReference>
<gene>
    <name evidence="3" type="ORF">SPPG_06276</name>
</gene>
<dbReference type="PANTHER" id="PTHR31138">
    <property type="entry name" value="CHROMOSOME 19, WHOLE GENOME SHOTGUN SEQUENCE"/>
    <property type="match status" value="1"/>
</dbReference>
<evidence type="ECO:0000313" key="4">
    <source>
        <dbReference type="Proteomes" id="UP000053201"/>
    </source>
</evidence>
<protein>
    <recommendedName>
        <fullName evidence="2">HAM1-like N-terminal domain-containing protein</fullName>
    </recommendedName>
</protein>
<organism evidence="3 4">
    <name type="scientific">Spizellomyces punctatus (strain DAOM BR117)</name>
    <dbReference type="NCBI Taxonomy" id="645134"/>
    <lineage>
        <taxon>Eukaryota</taxon>
        <taxon>Fungi</taxon>
        <taxon>Fungi incertae sedis</taxon>
        <taxon>Chytridiomycota</taxon>
        <taxon>Chytridiomycota incertae sedis</taxon>
        <taxon>Chytridiomycetes</taxon>
        <taxon>Spizellomycetales</taxon>
        <taxon>Spizellomycetaceae</taxon>
        <taxon>Spizellomyces</taxon>
    </lineage>
</organism>
<dbReference type="Pfam" id="PF19343">
    <property type="entry name" value="HAM1_N"/>
    <property type="match status" value="1"/>
</dbReference>
<dbReference type="AlphaFoldDB" id="A0A0L0HCE4"/>
<dbReference type="STRING" id="645134.A0A0L0HCE4"/>
<keyword evidence="4" id="KW-1185">Reference proteome</keyword>
<sequence length="497" mass="56506">MPTEVDYDWAARPFKKPSPTIGTSRGPSLRHPLASNATRTPSQPATSQALIPRADDEEDRRRQAAKPLRLFSAIEALREGKLPTNEQLMSLIDKILESESINKRKHLLSEEGHKAWEDFVSLLQHVKEVIDTKNRDEVIQRFVWHVRLAAKTRAEQQGGVLGDEGKRAFDEMLTVARLIITDNEFRKLLFEVNLFFQEVTGGIRGDRGLNNYVEEASAEPAFQEMPGPSNPTIEKGGEYPTVPEERRAEYQGQESAAEQEEYHEPQGAVEQQQGPLATPLATTTEETQTPKDTEVERRDSGYRTTATVSTRAEEPTRTSQISGNEPYRDSAAAARQAEPYKVSAYVPPERGQGVIAVSQDGMHPERREELASMLRRLILQAHEKPEYRHAFEYVLSLVRKLERAAADKPEEFPDANVYAAQRALKILIERFANNYPLDGVVASLTIFADRLKTDFELRNLLRDIRGFLRDSLEDYDFVVHEDYTYRAADLIRSFERR</sequence>
<feature type="compositionally biased region" description="Polar residues" evidence="1">
    <location>
        <begin position="35"/>
        <end position="49"/>
    </location>
</feature>
<proteinExistence type="predicted"/>